<dbReference type="EMBL" id="JACHIK010000025">
    <property type="protein sequence ID" value="MBB5045017.1"/>
    <property type="molecule type" value="Genomic_DNA"/>
</dbReference>
<dbReference type="AlphaFoldDB" id="A0A7W8DWS3"/>
<protein>
    <submittedName>
        <fullName evidence="2">Uncharacterized protein</fullName>
    </submittedName>
</protein>
<evidence type="ECO:0000256" key="1">
    <source>
        <dbReference type="SAM" id="SignalP"/>
    </source>
</evidence>
<dbReference type="RefSeq" id="WP_184146842.1">
    <property type="nucleotide sequence ID" value="NZ_JACHIK010000025.1"/>
</dbReference>
<accession>A0A7W8DWS3</accession>
<dbReference type="Proteomes" id="UP000535406">
    <property type="component" value="Unassembled WGS sequence"/>
</dbReference>
<gene>
    <name evidence="2" type="ORF">HNQ66_004445</name>
</gene>
<sequence length="169" mass="17574">MKCISLLILAGGLALTQAPRATAGEEQFLASLKGQYEGKGQVRLRTNRGPINVTCSFGSTATANTLSLDGKCRGLVVVSRAIGAELTRRGSSYKGSYIGAGSGPATLSGKRNGNALNLTIRWAKEINGDRNAQLSVAKSGSRGLTLTTTDKDPASGKAVVTSKIVLHRK</sequence>
<feature type="chain" id="PRO_5030518470" evidence="1">
    <location>
        <begin position="24"/>
        <end position="169"/>
    </location>
</feature>
<reference evidence="2 3" key="1">
    <citation type="submission" date="2020-08" db="EMBL/GenBank/DDBJ databases">
        <title>Genomic Encyclopedia of Type Strains, Phase IV (KMG-IV): sequencing the most valuable type-strain genomes for metagenomic binning, comparative biology and taxonomic classification.</title>
        <authorList>
            <person name="Goeker M."/>
        </authorList>
    </citation>
    <scope>NUCLEOTIDE SEQUENCE [LARGE SCALE GENOMIC DNA]</scope>
    <source>
        <strain evidence="2 3">DSM 21319</strain>
    </source>
</reference>
<proteinExistence type="predicted"/>
<evidence type="ECO:0000313" key="2">
    <source>
        <dbReference type="EMBL" id="MBB5045017.1"/>
    </source>
</evidence>
<name>A0A7W8DWS3_9HYPH</name>
<keyword evidence="1" id="KW-0732">Signal</keyword>
<feature type="signal peptide" evidence="1">
    <location>
        <begin position="1"/>
        <end position="23"/>
    </location>
</feature>
<evidence type="ECO:0000313" key="3">
    <source>
        <dbReference type="Proteomes" id="UP000535406"/>
    </source>
</evidence>
<comment type="caution">
    <text evidence="2">The sequence shown here is derived from an EMBL/GenBank/DDBJ whole genome shotgun (WGS) entry which is preliminary data.</text>
</comment>
<organism evidence="2 3">
    <name type="scientific">Shinella fusca</name>
    <dbReference type="NCBI Taxonomy" id="544480"/>
    <lineage>
        <taxon>Bacteria</taxon>
        <taxon>Pseudomonadati</taxon>
        <taxon>Pseudomonadota</taxon>
        <taxon>Alphaproteobacteria</taxon>
        <taxon>Hyphomicrobiales</taxon>
        <taxon>Rhizobiaceae</taxon>
        <taxon>Shinella</taxon>
    </lineage>
</organism>
<keyword evidence="3" id="KW-1185">Reference proteome</keyword>